<proteinExistence type="predicted"/>
<feature type="compositionally biased region" description="Acidic residues" evidence="1">
    <location>
        <begin position="155"/>
        <end position="164"/>
    </location>
</feature>
<organism evidence="4 5">
    <name type="scientific">Arachidicoccus soli</name>
    <dbReference type="NCBI Taxonomy" id="2341117"/>
    <lineage>
        <taxon>Bacteria</taxon>
        <taxon>Pseudomonadati</taxon>
        <taxon>Bacteroidota</taxon>
        <taxon>Chitinophagia</taxon>
        <taxon>Chitinophagales</taxon>
        <taxon>Chitinophagaceae</taxon>
        <taxon>Arachidicoccus</taxon>
    </lineage>
</organism>
<feature type="region of interest" description="Disordered" evidence="1">
    <location>
        <begin position="143"/>
        <end position="170"/>
    </location>
</feature>
<name>A0A386HPB6_9BACT</name>
<evidence type="ECO:0000256" key="2">
    <source>
        <dbReference type="SAM" id="SignalP"/>
    </source>
</evidence>
<evidence type="ECO:0000259" key="3">
    <source>
        <dbReference type="Pfam" id="PF12870"/>
    </source>
</evidence>
<dbReference type="InterPro" id="IPR024267">
    <property type="entry name" value="DUF4878"/>
</dbReference>
<protein>
    <submittedName>
        <fullName evidence="4">DUF4878 domain-containing protein</fullName>
    </submittedName>
</protein>
<feature type="domain" description="DUF4878" evidence="3">
    <location>
        <begin position="26"/>
        <end position="131"/>
    </location>
</feature>
<dbReference type="EMBL" id="CP032489">
    <property type="protein sequence ID" value="AYD47134.1"/>
    <property type="molecule type" value="Genomic_DNA"/>
</dbReference>
<dbReference type="Proteomes" id="UP000266118">
    <property type="component" value="Chromosome"/>
</dbReference>
<evidence type="ECO:0000256" key="1">
    <source>
        <dbReference type="SAM" id="MobiDB-lite"/>
    </source>
</evidence>
<keyword evidence="5" id="KW-1185">Reference proteome</keyword>
<feature type="signal peptide" evidence="2">
    <location>
        <begin position="1"/>
        <end position="25"/>
    </location>
</feature>
<accession>A0A386HPB6</accession>
<evidence type="ECO:0000313" key="5">
    <source>
        <dbReference type="Proteomes" id="UP000266118"/>
    </source>
</evidence>
<reference evidence="4 5" key="1">
    <citation type="submission" date="2018-09" db="EMBL/GenBank/DDBJ databases">
        <title>Arachidicoccus sp. nov., a bacterium isolated from soil.</title>
        <authorList>
            <person name="Weon H.-Y."/>
            <person name="Kwon S.-W."/>
            <person name="Lee S.A."/>
        </authorList>
    </citation>
    <scope>NUCLEOTIDE SEQUENCE [LARGE SCALE GENOMIC DNA]</scope>
    <source>
        <strain evidence="4 5">KIS59-12</strain>
    </source>
</reference>
<gene>
    <name evidence="4" type="ORF">D6B99_05605</name>
</gene>
<keyword evidence="2" id="KW-0732">Signal</keyword>
<sequence length="170" mass="18703">MSQMKKAFICAAMLSIVFLAPSCKSSSSPSAIAEKFSKAMLNDDYATAEKLSTVESAKILQENEQMSKENPLPDSIKSLIKIATIKIINEKIENDTTASVVLKTVLPKEIMGKKENNETLALKKENGQWRIDIFGTMKKMMQEEGGGMQMQADDMSSDSLEETNPDSLGK</sequence>
<dbReference type="Pfam" id="PF12870">
    <property type="entry name" value="DUF4878"/>
    <property type="match status" value="1"/>
</dbReference>
<feature type="chain" id="PRO_5017351381" evidence="2">
    <location>
        <begin position="26"/>
        <end position="170"/>
    </location>
</feature>
<evidence type="ECO:0000313" key="4">
    <source>
        <dbReference type="EMBL" id="AYD47134.1"/>
    </source>
</evidence>
<dbReference type="OrthoDB" id="670059at2"/>
<dbReference type="Gene3D" id="3.10.450.50">
    <property type="match status" value="1"/>
</dbReference>
<dbReference type="KEGG" id="ark:D6B99_05605"/>
<dbReference type="AlphaFoldDB" id="A0A386HPB6"/>